<evidence type="ECO:0000313" key="3">
    <source>
        <dbReference type="Proteomes" id="UP000253104"/>
    </source>
</evidence>
<name>A0A2Z5N2E3_BURPY</name>
<dbReference type="EMBL" id="CP024903">
    <property type="protein sequence ID" value="AXF22907.1"/>
    <property type="molecule type" value="Genomic_DNA"/>
</dbReference>
<protein>
    <submittedName>
        <fullName evidence="2">Sortase</fullName>
    </submittedName>
</protein>
<reference evidence="2 3" key="1">
    <citation type="journal article" date="2018" name="ISME J.">
        <title>Involvement of Burkholderiaceae and sulfurous volatiles in disease-suppressive soils.</title>
        <authorList>
            <person name="Carrion V.J."/>
            <person name="Cordovez V."/>
            <person name="Tyc O."/>
            <person name="Etalo D.W."/>
            <person name="de Bruijn I."/>
            <person name="de Jager V.C."/>
            <person name="Medema M.H."/>
            <person name="Eberl L."/>
            <person name="Raaijmakers J.M."/>
        </authorList>
    </citation>
    <scope>NUCLEOTIDE SEQUENCE [LARGE SCALE GENOMIC DNA]</scope>
    <source>
        <strain evidence="3">mHSR5</strain>
    </source>
</reference>
<dbReference type="OrthoDB" id="9968429at2"/>
<evidence type="ECO:0000256" key="1">
    <source>
        <dbReference type="SAM" id="MobiDB-lite"/>
    </source>
</evidence>
<dbReference type="Proteomes" id="UP000253104">
    <property type="component" value="Chromosome mHSR5_B"/>
</dbReference>
<evidence type="ECO:0000313" key="2">
    <source>
        <dbReference type="EMBL" id="AXF22907.1"/>
    </source>
</evidence>
<gene>
    <name evidence="2" type="ORF">CUJ89_20655</name>
</gene>
<organism evidence="2 3">
    <name type="scientific">Burkholderia pyrrocinia</name>
    <name type="common">Pseudomonas pyrrocinia</name>
    <dbReference type="NCBI Taxonomy" id="60550"/>
    <lineage>
        <taxon>Bacteria</taxon>
        <taxon>Pseudomonadati</taxon>
        <taxon>Pseudomonadota</taxon>
        <taxon>Betaproteobacteria</taxon>
        <taxon>Burkholderiales</taxon>
        <taxon>Burkholderiaceae</taxon>
        <taxon>Burkholderia</taxon>
        <taxon>Burkholderia cepacia complex</taxon>
    </lineage>
</organism>
<dbReference type="AlphaFoldDB" id="A0A2Z5N2E3"/>
<sequence>MHKLANKICGEPARFGPGARRVPCESPCAAVTLTVQGPRIESPFVSGCYAPHRRDIHRLANTFCGQLAIDCVATVEDRAGRSRRAKPVRTGCPMSASAR</sequence>
<proteinExistence type="predicted"/>
<feature type="region of interest" description="Disordered" evidence="1">
    <location>
        <begin position="80"/>
        <end position="99"/>
    </location>
</feature>
<accession>A0A2Z5N2E3</accession>